<proteinExistence type="predicted"/>
<gene>
    <name evidence="4" type="ORF">HNQ01_003822</name>
</gene>
<evidence type="ECO:0000313" key="5">
    <source>
        <dbReference type="Proteomes" id="UP001516061"/>
    </source>
</evidence>
<dbReference type="PROSITE" id="PS50887">
    <property type="entry name" value="GGDEF"/>
    <property type="match status" value="1"/>
</dbReference>
<sequence>MTSRYFHFTLGPVQGFVAQARRTRDFWAGSFLLSWLAGVAMSEVSRQGGKIEFPSPPTGYLDWIQGQGQGQPPRQGAIPNRFKSVWARVPADFDAPRVVETVRAAWMALAEQVWQGDRLDEVATAATRDIWLRQHSGFWDMSWVLSDDVAATALLDQRKNWRSHGFAQQESGIKCMVMEGWQELSGATRAGQAASSFWQRLWERPLPGLQTDLREGEKLCALAYVKRRFTRHFERLQIELPDGGLKLKGWRLSPGMPSVSYMAAVHWLEALLKTGDTPALEKLLRTALDVCDDQSEWDTHIECLRQAVPQWQGPQRHLLALDGSLFFRHVQQDPMAAGHDPARMARLVEALRDFRREHPHLPAAPSPFYAIVLMDGDSLGSHMSDLKKQKTISESLLQFTDGVPEIVQRHNGVLIYAGGDDVLALLPLEDALGCAARIRAHYLACFQGTGIATTISAAVTFAHVKTPLGQVLADLHPLLDEVAKDGAGRDALAVQVWKTGGGVLQWAQPWKIALKEGQPDGELEIEMLARDFASDAATGKSGRSDEDGSDRYSGKFFFKIEERLAVLDPAAHRGRAPVQAAAPLDHEALTDLLAVDYWHSASNRRHLTLEQARTRIAPLLRQCRPHVRHFGNGKETDPRNWLKADAALRPDAALLVSFLATKGLEGDNQ</sequence>
<dbReference type="Pfam" id="PF12469">
    <property type="entry name" value="Cmr2_N"/>
    <property type="match status" value="1"/>
</dbReference>
<dbReference type="InterPro" id="IPR054767">
    <property type="entry name" value="Cas10-Cmr2_palm2"/>
</dbReference>
<evidence type="ECO:0000256" key="1">
    <source>
        <dbReference type="ARBA" id="ARBA00022741"/>
    </source>
</evidence>
<dbReference type="Gene3D" id="3.30.70.270">
    <property type="match status" value="1"/>
</dbReference>
<dbReference type="InterPro" id="IPR024615">
    <property type="entry name" value="CRISPR-assoc_Cmr2_N"/>
</dbReference>
<protein>
    <submittedName>
        <fullName evidence="4">CRISPR-associated protein Cmr2</fullName>
    </submittedName>
</protein>
<evidence type="ECO:0000256" key="2">
    <source>
        <dbReference type="ARBA" id="ARBA00023118"/>
    </source>
</evidence>
<keyword evidence="1" id="KW-0547">Nucleotide-binding</keyword>
<feature type="domain" description="GGDEF" evidence="3">
    <location>
        <begin position="367"/>
        <end position="497"/>
    </location>
</feature>
<accession>A0ABX2G8J2</accession>
<dbReference type="EMBL" id="JABSNM010000022">
    <property type="protein sequence ID" value="NRT58056.1"/>
    <property type="molecule type" value="Genomic_DNA"/>
</dbReference>
<comment type="caution">
    <text evidence="4">The sequence shown here is derived from an EMBL/GenBank/DDBJ whole genome shotgun (WGS) entry which is preliminary data.</text>
</comment>
<dbReference type="InterPro" id="IPR013407">
    <property type="entry name" value="CRISPR-assoc_prot_Cmr2"/>
</dbReference>
<dbReference type="InterPro" id="IPR000160">
    <property type="entry name" value="GGDEF_dom"/>
</dbReference>
<evidence type="ECO:0000313" key="4">
    <source>
        <dbReference type="EMBL" id="NRT58056.1"/>
    </source>
</evidence>
<keyword evidence="5" id="KW-1185">Reference proteome</keyword>
<dbReference type="RefSeq" id="WP_173807085.1">
    <property type="nucleotide sequence ID" value="NZ_JABSNM010000022.1"/>
</dbReference>
<dbReference type="NCBIfam" id="TIGR02577">
    <property type="entry name" value="cas_TM1794_Cmr2"/>
    <property type="match status" value="1"/>
</dbReference>
<evidence type="ECO:0000259" key="3">
    <source>
        <dbReference type="PROSITE" id="PS50887"/>
    </source>
</evidence>
<dbReference type="Proteomes" id="UP001516061">
    <property type="component" value="Unassembled WGS sequence"/>
</dbReference>
<dbReference type="Pfam" id="PF22335">
    <property type="entry name" value="Cas10-Cmr2_palm2"/>
    <property type="match status" value="1"/>
</dbReference>
<organism evidence="4 5">
    <name type="scientific">Sphaerotilus uruguayifluvii</name>
    <dbReference type="NCBI Taxonomy" id="2735897"/>
    <lineage>
        <taxon>Bacteria</taxon>
        <taxon>Pseudomonadati</taxon>
        <taxon>Pseudomonadota</taxon>
        <taxon>Betaproteobacteria</taxon>
        <taxon>Burkholderiales</taxon>
        <taxon>Sphaerotilaceae</taxon>
        <taxon>Sphaerotilus</taxon>
    </lineage>
</organism>
<name>A0ABX2G8J2_9BURK</name>
<keyword evidence="2" id="KW-0051">Antiviral defense</keyword>
<dbReference type="InterPro" id="IPR043128">
    <property type="entry name" value="Rev_trsase/Diguanyl_cyclase"/>
</dbReference>
<dbReference type="Gene3D" id="3.30.70.2220">
    <property type="entry name" value="CRISPR-Cas system, Cmr2 subunit, D1 domain, cysteine cluster"/>
    <property type="match status" value="1"/>
</dbReference>
<reference evidence="4 5" key="1">
    <citation type="submission" date="2020-05" db="EMBL/GenBank/DDBJ databases">
        <title>Genomic Encyclopedia of Type Strains, Phase IV (KMG-V): Genome sequencing to study the core and pangenomes of soil and plant-associated prokaryotes.</title>
        <authorList>
            <person name="Whitman W."/>
        </authorList>
    </citation>
    <scope>NUCLEOTIDE SEQUENCE [LARGE SCALE GENOMIC DNA]</scope>
    <source>
        <strain evidence="4 5">C29</strain>
    </source>
</reference>
<dbReference type="InterPro" id="IPR038242">
    <property type="entry name" value="Cmr2_N"/>
</dbReference>